<evidence type="ECO:0000256" key="1">
    <source>
        <dbReference type="SAM" id="MobiDB-lite"/>
    </source>
</evidence>
<dbReference type="Proteomes" id="UP000327157">
    <property type="component" value="Unassembled WGS sequence"/>
</dbReference>
<dbReference type="OrthoDB" id="1171258at2759"/>
<protein>
    <submittedName>
        <fullName evidence="2">Uncharacterized protein</fullName>
    </submittedName>
</protein>
<feature type="region of interest" description="Disordered" evidence="1">
    <location>
        <begin position="228"/>
        <end position="266"/>
    </location>
</feature>
<evidence type="ECO:0000313" key="3">
    <source>
        <dbReference type="Proteomes" id="UP000327157"/>
    </source>
</evidence>
<comment type="caution">
    <text evidence="2">The sequence shown here is derived from an EMBL/GenBank/DDBJ whole genome shotgun (WGS) entry which is preliminary data.</text>
</comment>
<keyword evidence="3" id="KW-1185">Reference proteome</keyword>
<accession>A0A5N5GEI4</accession>
<reference evidence="2 3" key="1">
    <citation type="submission" date="2019-09" db="EMBL/GenBank/DDBJ databases">
        <authorList>
            <person name="Ou C."/>
        </authorList>
    </citation>
    <scope>NUCLEOTIDE SEQUENCE [LARGE SCALE GENOMIC DNA]</scope>
    <source>
        <strain evidence="2">S2</strain>
        <tissue evidence="2">Leaf</tissue>
    </source>
</reference>
<dbReference type="AlphaFoldDB" id="A0A5N5GEI4"/>
<reference evidence="2 3" key="2">
    <citation type="submission" date="2019-11" db="EMBL/GenBank/DDBJ databases">
        <title>A de novo genome assembly of a pear dwarfing rootstock.</title>
        <authorList>
            <person name="Wang F."/>
            <person name="Wang J."/>
            <person name="Li S."/>
            <person name="Zhang Y."/>
            <person name="Fang M."/>
            <person name="Ma L."/>
            <person name="Zhao Y."/>
            <person name="Jiang S."/>
        </authorList>
    </citation>
    <scope>NUCLEOTIDE SEQUENCE [LARGE SCALE GENOMIC DNA]</scope>
    <source>
        <strain evidence="2">S2</strain>
        <tissue evidence="2">Leaf</tissue>
    </source>
</reference>
<gene>
    <name evidence="2" type="ORF">D8674_041706</name>
</gene>
<feature type="compositionally biased region" description="Basic and acidic residues" evidence="1">
    <location>
        <begin position="245"/>
        <end position="255"/>
    </location>
</feature>
<dbReference type="EMBL" id="SMOL01000463">
    <property type="protein sequence ID" value="KAB2612201.1"/>
    <property type="molecule type" value="Genomic_DNA"/>
</dbReference>
<proteinExistence type="predicted"/>
<organism evidence="2 3">
    <name type="scientific">Pyrus ussuriensis x Pyrus communis</name>
    <dbReference type="NCBI Taxonomy" id="2448454"/>
    <lineage>
        <taxon>Eukaryota</taxon>
        <taxon>Viridiplantae</taxon>
        <taxon>Streptophyta</taxon>
        <taxon>Embryophyta</taxon>
        <taxon>Tracheophyta</taxon>
        <taxon>Spermatophyta</taxon>
        <taxon>Magnoliopsida</taxon>
        <taxon>eudicotyledons</taxon>
        <taxon>Gunneridae</taxon>
        <taxon>Pentapetalae</taxon>
        <taxon>rosids</taxon>
        <taxon>fabids</taxon>
        <taxon>Rosales</taxon>
        <taxon>Rosaceae</taxon>
        <taxon>Amygdaloideae</taxon>
        <taxon>Maleae</taxon>
        <taxon>Pyrus</taxon>
    </lineage>
</organism>
<evidence type="ECO:0000313" key="2">
    <source>
        <dbReference type="EMBL" id="KAB2612201.1"/>
    </source>
</evidence>
<sequence length="266" mass="30016">MKNDMTITVVAMNLLTPKDNRILSKRSDELAAQDSLAFSVQCADFVSNMGLRLLARTHQVESLTVVVESEGRILSDHQRFVGLFQRYLMPLSSGALPSSEVPNDQPPVPPPSRVLPKVEGRAAAITPYLTHRFEGGGLKVQRMEKVSKKWETSTKKRKAHILVLVDNILFHKGARKHHVLRIAALRKAEVKAPHYTQEIQLEKRKWMAILERYDNGSIINKYHEEMEEYRQKGENDLGDVEDGSDGDRGETESDIVRGSTSDEDDS</sequence>
<name>A0A5N5GEI4_9ROSA</name>